<dbReference type="GO" id="GO:0005840">
    <property type="term" value="C:ribosome"/>
    <property type="evidence" value="ECO:0007669"/>
    <property type="project" value="UniProtKB-KW"/>
</dbReference>
<evidence type="ECO:0000256" key="5">
    <source>
        <dbReference type="HAMAP-Rule" id="MF_00294"/>
    </source>
</evidence>
<keyword evidence="3 5" id="KW-0687">Ribonucleoprotein</keyword>
<dbReference type="InterPro" id="IPR018264">
    <property type="entry name" value="Ribosomal_bL33_CS"/>
</dbReference>
<evidence type="ECO:0000313" key="7">
    <source>
        <dbReference type="Proteomes" id="UP001596142"/>
    </source>
</evidence>
<dbReference type="RefSeq" id="WP_054637142.1">
    <property type="nucleotide sequence ID" value="NZ_JBHSOZ010000007.1"/>
</dbReference>
<keyword evidence="2 5" id="KW-0689">Ribosomal protein</keyword>
<dbReference type="InterPro" id="IPR011332">
    <property type="entry name" value="Ribosomal_zn-bd"/>
</dbReference>
<name>A0ABW0YNP2_9BACI</name>
<evidence type="ECO:0000256" key="2">
    <source>
        <dbReference type="ARBA" id="ARBA00022980"/>
    </source>
</evidence>
<dbReference type="HAMAP" id="MF_00294">
    <property type="entry name" value="Ribosomal_bL33"/>
    <property type="match status" value="1"/>
</dbReference>
<dbReference type="NCBIfam" id="NF001764">
    <property type="entry name" value="PRK00504.1"/>
    <property type="match status" value="1"/>
</dbReference>
<organism evidence="6 7">
    <name type="scientific">Thalassorhabdus alkalitolerans</name>
    <dbReference type="NCBI Taxonomy" id="2282697"/>
    <lineage>
        <taxon>Bacteria</taxon>
        <taxon>Bacillati</taxon>
        <taxon>Bacillota</taxon>
        <taxon>Bacilli</taxon>
        <taxon>Bacillales</taxon>
        <taxon>Bacillaceae</taxon>
        <taxon>Thalassorhabdus</taxon>
    </lineage>
</organism>
<comment type="caution">
    <text evidence="6">The sequence shown here is derived from an EMBL/GenBank/DDBJ whole genome shotgun (WGS) entry which is preliminary data.</text>
</comment>
<dbReference type="EMBL" id="JBHSOZ010000007">
    <property type="protein sequence ID" value="MFC5713776.1"/>
    <property type="molecule type" value="Genomic_DNA"/>
</dbReference>
<gene>
    <name evidence="5 6" type="primary">rpmG</name>
    <name evidence="6" type="ORF">ACFPU1_13465</name>
</gene>
<dbReference type="NCBIfam" id="TIGR01023">
    <property type="entry name" value="rpmG_bact"/>
    <property type="match status" value="1"/>
</dbReference>
<dbReference type="SUPFAM" id="SSF57829">
    <property type="entry name" value="Zn-binding ribosomal proteins"/>
    <property type="match status" value="1"/>
</dbReference>
<evidence type="ECO:0000256" key="1">
    <source>
        <dbReference type="ARBA" id="ARBA00007596"/>
    </source>
</evidence>
<proteinExistence type="inferred from homology"/>
<keyword evidence="7" id="KW-1185">Reference proteome</keyword>
<dbReference type="PROSITE" id="PS00582">
    <property type="entry name" value="RIBOSOMAL_L33"/>
    <property type="match status" value="1"/>
</dbReference>
<dbReference type="Gene3D" id="2.20.28.120">
    <property type="entry name" value="Ribosomal protein L33"/>
    <property type="match status" value="1"/>
</dbReference>
<dbReference type="Proteomes" id="UP001596142">
    <property type="component" value="Unassembled WGS sequence"/>
</dbReference>
<protein>
    <recommendedName>
        <fullName evidence="4 5">Large ribosomal subunit protein bL33</fullName>
    </recommendedName>
</protein>
<comment type="similarity">
    <text evidence="1 5">Belongs to the bacterial ribosomal protein bL33 family.</text>
</comment>
<evidence type="ECO:0000256" key="3">
    <source>
        <dbReference type="ARBA" id="ARBA00023274"/>
    </source>
</evidence>
<dbReference type="InterPro" id="IPR001705">
    <property type="entry name" value="Ribosomal_bL33"/>
</dbReference>
<evidence type="ECO:0000256" key="4">
    <source>
        <dbReference type="ARBA" id="ARBA00035176"/>
    </source>
</evidence>
<sequence>MRRKVVLSCGQCFARNYTTEKKQTETGRIEVKKFCKQCNMHSLHRETK</sequence>
<reference evidence="7" key="1">
    <citation type="journal article" date="2019" name="Int. J. Syst. Evol. Microbiol.">
        <title>The Global Catalogue of Microorganisms (GCM) 10K type strain sequencing project: providing services to taxonomists for standard genome sequencing and annotation.</title>
        <authorList>
            <consortium name="The Broad Institute Genomics Platform"/>
            <consortium name="The Broad Institute Genome Sequencing Center for Infectious Disease"/>
            <person name="Wu L."/>
            <person name="Ma J."/>
        </authorList>
    </citation>
    <scope>NUCLEOTIDE SEQUENCE [LARGE SCALE GENOMIC DNA]</scope>
    <source>
        <strain evidence="7">CECT 7184</strain>
    </source>
</reference>
<accession>A0ABW0YNP2</accession>
<dbReference type="InterPro" id="IPR038584">
    <property type="entry name" value="Ribosomal_bL33_sf"/>
</dbReference>
<dbReference type="Pfam" id="PF00471">
    <property type="entry name" value="Ribosomal_L33"/>
    <property type="match status" value="1"/>
</dbReference>
<evidence type="ECO:0000313" key="6">
    <source>
        <dbReference type="EMBL" id="MFC5713776.1"/>
    </source>
</evidence>